<dbReference type="RefSeq" id="WP_115567975.1">
    <property type="nucleotide sequence ID" value="NZ_QRGR01000036.1"/>
</dbReference>
<dbReference type="AlphaFoldDB" id="A0A3D8L3E1"/>
<proteinExistence type="predicted"/>
<comment type="caution">
    <text evidence="1">The sequence shown here is derived from an EMBL/GenBank/DDBJ whole genome shotgun (WGS) entry which is preliminary data.</text>
</comment>
<accession>A0A3D8L3E1</accession>
<evidence type="ECO:0000313" key="2">
    <source>
        <dbReference type="Proteomes" id="UP000256708"/>
    </source>
</evidence>
<protein>
    <submittedName>
        <fullName evidence="1">Uncharacterized protein</fullName>
    </submittedName>
</protein>
<keyword evidence="2" id="KW-1185">Reference proteome</keyword>
<dbReference type="EMBL" id="QRGR01000036">
    <property type="protein sequence ID" value="RDV11928.1"/>
    <property type="molecule type" value="Genomic_DNA"/>
</dbReference>
<sequence length="80" mass="9438">MHLQEFNTLPLSERAASVWKRGTFLSTRTEGNYGLALYHMGRFFCEMWYDPAFNEIVLVQGFTSQWLPEPYLDTIELPQF</sequence>
<gene>
    <name evidence="1" type="ORF">DXT99_23170</name>
</gene>
<evidence type="ECO:0000313" key="1">
    <source>
        <dbReference type="EMBL" id="RDV11928.1"/>
    </source>
</evidence>
<dbReference type="Proteomes" id="UP000256708">
    <property type="component" value="Unassembled WGS sequence"/>
</dbReference>
<reference evidence="2" key="1">
    <citation type="submission" date="2018-08" db="EMBL/GenBank/DDBJ databases">
        <authorList>
            <person name="Liu Z.-W."/>
            <person name="Du Z.-J."/>
        </authorList>
    </citation>
    <scope>NUCLEOTIDE SEQUENCE [LARGE SCALE GENOMIC DNA]</scope>
    <source>
        <strain evidence="2">H4X</strain>
    </source>
</reference>
<organism evidence="1 2">
    <name type="scientific">Pontibacter diazotrophicus</name>
    <dbReference type="NCBI Taxonomy" id="1400979"/>
    <lineage>
        <taxon>Bacteria</taxon>
        <taxon>Pseudomonadati</taxon>
        <taxon>Bacteroidota</taxon>
        <taxon>Cytophagia</taxon>
        <taxon>Cytophagales</taxon>
        <taxon>Hymenobacteraceae</taxon>
        <taxon>Pontibacter</taxon>
    </lineage>
</organism>
<name>A0A3D8L3E1_9BACT</name>
<dbReference type="OrthoDB" id="853359at2"/>